<accession>A0AAV3RV67</accession>
<evidence type="ECO:0000259" key="1">
    <source>
        <dbReference type="Pfam" id="PF07727"/>
    </source>
</evidence>
<comment type="caution">
    <text evidence="2">The sequence shown here is derived from an EMBL/GenBank/DDBJ whole genome shotgun (WGS) entry which is preliminary data.</text>
</comment>
<dbReference type="EMBL" id="BAABME010012896">
    <property type="protein sequence ID" value="GAA0185623.1"/>
    <property type="molecule type" value="Genomic_DNA"/>
</dbReference>
<dbReference type="Pfam" id="PF07727">
    <property type="entry name" value="RVT_2"/>
    <property type="match status" value="1"/>
</dbReference>
<evidence type="ECO:0000313" key="2">
    <source>
        <dbReference type="EMBL" id="GAA0185623.1"/>
    </source>
</evidence>
<feature type="domain" description="Reverse transcriptase Ty1/copia-type" evidence="1">
    <location>
        <begin position="1"/>
        <end position="51"/>
    </location>
</feature>
<keyword evidence="3" id="KW-1185">Reference proteome</keyword>
<proteinExistence type="predicted"/>
<evidence type="ECO:0000313" key="3">
    <source>
        <dbReference type="Proteomes" id="UP001454036"/>
    </source>
</evidence>
<protein>
    <recommendedName>
        <fullName evidence="1">Reverse transcriptase Ty1/copia-type domain-containing protein</fullName>
    </recommendedName>
</protein>
<dbReference type="Proteomes" id="UP001454036">
    <property type="component" value="Unassembled WGS sequence"/>
</dbReference>
<sequence>MNVKSAFLNGIVEEQVYVEHPKGFVDDSLLQHLYRLKKASYGLKKALEYIRNMVQHAQSDAILKLIVYPSLLCSIMESQHPEILTTEDEEAHAPGFITIGPNLL</sequence>
<organism evidence="2 3">
    <name type="scientific">Lithospermum erythrorhizon</name>
    <name type="common">Purple gromwell</name>
    <name type="synonym">Lithospermum officinale var. erythrorhizon</name>
    <dbReference type="NCBI Taxonomy" id="34254"/>
    <lineage>
        <taxon>Eukaryota</taxon>
        <taxon>Viridiplantae</taxon>
        <taxon>Streptophyta</taxon>
        <taxon>Embryophyta</taxon>
        <taxon>Tracheophyta</taxon>
        <taxon>Spermatophyta</taxon>
        <taxon>Magnoliopsida</taxon>
        <taxon>eudicotyledons</taxon>
        <taxon>Gunneridae</taxon>
        <taxon>Pentapetalae</taxon>
        <taxon>asterids</taxon>
        <taxon>lamiids</taxon>
        <taxon>Boraginales</taxon>
        <taxon>Boraginaceae</taxon>
        <taxon>Boraginoideae</taxon>
        <taxon>Lithospermeae</taxon>
        <taxon>Lithospermum</taxon>
    </lineage>
</organism>
<reference evidence="2 3" key="1">
    <citation type="submission" date="2024-01" db="EMBL/GenBank/DDBJ databases">
        <title>The complete chloroplast genome sequence of Lithospermum erythrorhizon: insights into the phylogenetic relationship among Boraginaceae species and the maternal lineages of purple gromwells.</title>
        <authorList>
            <person name="Okada T."/>
            <person name="Watanabe K."/>
        </authorList>
    </citation>
    <scope>NUCLEOTIDE SEQUENCE [LARGE SCALE GENOMIC DNA]</scope>
</reference>
<dbReference type="InterPro" id="IPR013103">
    <property type="entry name" value="RVT_2"/>
</dbReference>
<name>A0AAV3RV67_LITER</name>
<gene>
    <name evidence="2" type="ORF">LIER_32911</name>
</gene>
<dbReference type="AlphaFoldDB" id="A0AAV3RV67"/>